<gene>
    <name evidence="3" type="ORF">BSAL_42005</name>
</gene>
<keyword evidence="2" id="KW-0812">Transmembrane</keyword>
<feature type="transmembrane region" description="Helical" evidence="2">
    <location>
        <begin position="138"/>
        <end position="155"/>
    </location>
</feature>
<keyword evidence="2" id="KW-0472">Membrane</keyword>
<feature type="region of interest" description="Disordered" evidence="1">
    <location>
        <begin position="227"/>
        <end position="256"/>
    </location>
</feature>
<evidence type="ECO:0000313" key="4">
    <source>
        <dbReference type="Proteomes" id="UP000051952"/>
    </source>
</evidence>
<evidence type="ECO:0000313" key="3">
    <source>
        <dbReference type="EMBL" id="CUG93311.1"/>
    </source>
</evidence>
<feature type="transmembrane region" description="Helical" evidence="2">
    <location>
        <begin position="106"/>
        <end position="126"/>
    </location>
</feature>
<proteinExistence type="predicted"/>
<keyword evidence="4" id="KW-1185">Reference proteome</keyword>
<dbReference type="Proteomes" id="UP000051952">
    <property type="component" value="Unassembled WGS sequence"/>
</dbReference>
<feature type="transmembrane region" description="Helical" evidence="2">
    <location>
        <begin position="167"/>
        <end position="184"/>
    </location>
</feature>
<organism evidence="3 4">
    <name type="scientific">Bodo saltans</name>
    <name type="common">Flagellated protozoan</name>
    <dbReference type="NCBI Taxonomy" id="75058"/>
    <lineage>
        <taxon>Eukaryota</taxon>
        <taxon>Discoba</taxon>
        <taxon>Euglenozoa</taxon>
        <taxon>Kinetoplastea</taxon>
        <taxon>Metakinetoplastina</taxon>
        <taxon>Eubodonida</taxon>
        <taxon>Bodonidae</taxon>
        <taxon>Bodo</taxon>
    </lineage>
</organism>
<reference evidence="4" key="1">
    <citation type="submission" date="2015-09" db="EMBL/GenBank/DDBJ databases">
        <authorList>
            <consortium name="Pathogen Informatics"/>
        </authorList>
    </citation>
    <scope>NUCLEOTIDE SEQUENCE [LARGE SCALE GENOMIC DNA]</scope>
    <source>
        <strain evidence="4">Lake Konstanz</strain>
    </source>
</reference>
<accession>A0A0S4JV40</accession>
<dbReference type="EMBL" id="CYKH01002143">
    <property type="protein sequence ID" value="CUG93311.1"/>
    <property type="molecule type" value="Genomic_DNA"/>
</dbReference>
<evidence type="ECO:0000256" key="2">
    <source>
        <dbReference type="SAM" id="Phobius"/>
    </source>
</evidence>
<evidence type="ECO:0000256" key="1">
    <source>
        <dbReference type="SAM" id="MobiDB-lite"/>
    </source>
</evidence>
<protein>
    <submittedName>
        <fullName evidence="3">Membrane-associated protein, putative</fullName>
    </submittedName>
</protein>
<dbReference type="VEuPathDB" id="TriTrypDB:BSAL_42005"/>
<name>A0A0S4JV40_BODSA</name>
<dbReference type="AlphaFoldDB" id="A0A0S4JV40"/>
<feature type="compositionally biased region" description="Acidic residues" evidence="1">
    <location>
        <begin position="227"/>
        <end position="240"/>
    </location>
</feature>
<keyword evidence="2" id="KW-1133">Transmembrane helix</keyword>
<sequence>MVIGVVALLITATLVVGSQAYLFKVVLPLCDFRPYPTPHKTAFAFERLLLLPTFRWVPEASERKFMPLMGTRTKTWCSLSIADLLLTLCLSAATGLGVGTHGASCSVMPLIVAAIYLINAVIVIVLQPHRRPMDRVAFPVIWSLFGVMCILKYLTASEALIDTLQSVLSFVQLWQTVCALLVFFRERQWRQQILEDKSLPIEDVYPTVGKASATLNDADLFDKNDFFSDDGDDDDDDDRQELDGTNGAGLGGEADEDGLQDFWFDIGRFAIDADDSEDCLDDIFGDHSAAAPLEPIFLENDVHNGIRLLQETELVVSGTQQPQLHISNGANYIGIAEAFETQQESLIISAPVFTQRNHVK</sequence>
<feature type="transmembrane region" description="Helical" evidence="2">
    <location>
        <begin position="79"/>
        <end position="100"/>
    </location>
</feature>